<organism evidence="3 4">
    <name type="scientific">Globodera rostochiensis</name>
    <name type="common">Golden nematode worm</name>
    <name type="synonym">Heterodera rostochiensis</name>
    <dbReference type="NCBI Taxonomy" id="31243"/>
    <lineage>
        <taxon>Eukaryota</taxon>
        <taxon>Metazoa</taxon>
        <taxon>Ecdysozoa</taxon>
        <taxon>Nematoda</taxon>
        <taxon>Chromadorea</taxon>
        <taxon>Rhabditida</taxon>
        <taxon>Tylenchina</taxon>
        <taxon>Tylenchomorpha</taxon>
        <taxon>Tylenchoidea</taxon>
        <taxon>Heteroderidae</taxon>
        <taxon>Heteroderinae</taxon>
        <taxon>Globodera</taxon>
    </lineage>
</organism>
<feature type="chain" id="PRO_5037150601" evidence="2">
    <location>
        <begin position="34"/>
        <end position="323"/>
    </location>
</feature>
<evidence type="ECO:0000313" key="3">
    <source>
        <dbReference type="Proteomes" id="UP000887572"/>
    </source>
</evidence>
<name>A0A914HID5_GLORO</name>
<dbReference type="WBParaSite" id="Gr19_v10_g172.t1">
    <property type="protein sequence ID" value="Gr19_v10_g172.t1"/>
    <property type="gene ID" value="Gr19_v10_g172"/>
</dbReference>
<accession>A0A914HID5</accession>
<protein>
    <submittedName>
        <fullName evidence="4">Uncharacterized protein</fullName>
    </submittedName>
</protein>
<evidence type="ECO:0000256" key="2">
    <source>
        <dbReference type="SAM" id="SignalP"/>
    </source>
</evidence>
<keyword evidence="2" id="KW-0732">Signal</keyword>
<sequence>MCHRRNWHSLRPPGGPMPSSAIFVFLWLTAATAAPPPSPSPKSLSSVPPGNNKSDSKIAEGNARVQWHNPWGDELQPYKLSLKRLHDRGLTKRDKQKDDTHRAKSNKQNDGTHRAKNGTSAELSADWRWPSAEQAVQLEKITAIGPNAELNFHANQTQLHVRTETWMMRFGQCLEVHFRVEGKRTRLLMYTCHMAEGGTCVLDKFLATTTLKQLDWANPFELDSCHMLKPWLFPPSPFAFHFRFVRRPRKFADRAKALLHWRRRRGRHATREVGRVELHGFRDCEKACGTDDGGELEDIPAGSDKKPIRSFFHPSADDAILSL</sequence>
<feature type="region of interest" description="Disordered" evidence="1">
    <location>
        <begin position="34"/>
        <end position="57"/>
    </location>
</feature>
<feature type="compositionally biased region" description="Basic and acidic residues" evidence="1">
    <location>
        <begin position="87"/>
        <end position="102"/>
    </location>
</feature>
<dbReference type="Proteomes" id="UP000887572">
    <property type="component" value="Unplaced"/>
</dbReference>
<proteinExistence type="predicted"/>
<evidence type="ECO:0000256" key="1">
    <source>
        <dbReference type="SAM" id="MobiDB-lite"/>
    </source>
</evidence>
<feature type="region of interest" description="Disordered" evidence="1">
    <location>
        <begin position="86"/>
        <end position="126"/>
    </location>
</feature>
<evidence type="ECO:0000313" key="4">
    <source>
        <dbReference type="WBParaSite" id="Gr19_v10_g172.t1"/>
    </source>
</evidence>
<feature type="signal peptide" evidence="2">
    <location>
        <begin position="1"/>
        <end position="33"/>
    </location>
</feature>
<keyword evidence="3" id="KW-1185">Reference proteome</keyword>
<dbReference type="AlphaFoldDB" id="A0A914HID5"/>
<reference evidence="4" key="1">
    <citation type="submission" date="2022-11" db="UniProtKB">
        <authorList>
            <consortium name="WormBaseParasite"/>
        </authorList>
    </citation>
    <scope>IDENTIFICATION</scope>
</reference>